<evidence type="ECO:0000259" key="10">
    <source>
        <dbReference type="Pfam" id="PF00385"/>
    </source>
</evidence>
<dbReference type="InterPro" id="IPR056924">
    <property type="entry name" value="SH3_Tf2-1"/>
</dbReference>
<dbReference type="EMBL" id="BKCJ010001140">
    <property type="protein sequence ID" value="GEU39169.1"/>
    <property type="molecule type" value="Genomic_DNA"/>
</dbReference>
<feature type="repeat" description="Solcar" evidence="8">
    <location>
        <begin position="594"/>
        <end position="690"/>
    </location>
</feature>
<dbReference type="PROSITE" id="PS50920">
    <property type="entry name" value="SOLCAR"/>
    <property type="match status" value="3"/>
</dbReference>
<dbReference type="InterPro" id="IPR023780">
    <property type="entry name" value="Chromo_domain"/>
</dbReference>
<accession>A0A6L2JR55</accession>
<dbReference type="Pfam" id="PF24626">
    <property type="entry name" value="SH3_Tf2-1"/>
    <property type="match status" value="1"/>
</dbReference>
<dbReference type="InterPro" id="IPR016197">
    <property type="entry name" value="Chromo-like_dom_sf"/>
</dbReference>
<organism evidence="13">
    <name type="scientific">Tanacetum cinerariifolium</name>
    <name type="common">Dalmatian daisy</name>
    <name type="synonym">Chrysanthemum cinerariifolium</name>
    <dbReference type="NCBI Taxonomy" id="118510"/>
    <lineage>
        <taxon>Eukaryota</taxon>
        <taxon>Viridiplantae</taxon>
        <taxon>Streptophyta</taxon>
        <taxon>Embryophyta</taxon>
        <taxon>Tracheophyta</taxon>
        <taxon>Spermatophyta</taxon>
        <taxon>Magnoliopsida</taxon>
        <taxon>eudicotyledons</taxon>
        <taxon>Gunneridae</taxon>
        <taxon>Pentapetalae</taxon>
        <taxon>asterids</taxon>
        <taxon>campanulids</taxon>
        <taxon>Asterales</taxon>
        <taxon>Asteraceae</taxon>
        <taxon>Asteroideae</taxon>
        <taxon>Anthemideae</taxon>
        <taxon>Anthemidinae</taxon>
        <taxon>Tanacetum</taxon>
    </lineage>
</organism>
<keyword evidence="3" id="KW-0813">Transport</keyword>
<proteinExistence type="inferred from homology"/>
<evidence type="ECO:0000256" key="8">
    <source>
        <dbReference type="PROSITE-ProRule" id="PRU00282"/>
    </source>
</evidence>
<dbReference type="Pfam" id="PF00385">
    <property type="entry name" value="Chromo"/>
    <property type="match status" value="1"/>
</dbReference>
<keyword evidence="7 8" id="KW-0472">Membrane</keyword>
<gene>
    <name evidence="13" type="ORF">Tci_011147</name>
</gene>
<dbReference type="GO" id="GO:0016020">
    <property type="term" value="C:membrane"/>
    <property type="evidence" value="ECO:0007669"/>
    <property type="project" value="UniProtKB-SubCell"/>
</dbReference>
<feature type="repeat" description="Solcar" evidence="8">
    <location>
        <begin position="487"/>
        <end position="576"/>
    </location>
</feature>
<feature type="repeat" description="Solcar" evidence="8">
    <location>
        <begin position="704"/>
        <end position="795"/>
    </location>
</feature>
<dbReference type="SUPFAM" id="SSF103506">
    <property type="entry name" value="Mitochondrial carrier"/>
    <property type="match status" value="1"/>
</dbReference>
<dbReference type="InterPro" id="IPR012337">
    <property type="entry name" value="RNaseH-like_sf"/>
</dbReference>
<keyword evidence="4 8" id="KW-0812">Transmembrane</keyword>
<comment type="subcellular location">
    <subcellularLocation>
        <location evidence="1">Membrane</location>
        <topology evidence="1">Multi-pass membrane protein</topology>
    </subcellularLocation>
</comment>
<evidence type="ECO:0000256" key="2">
    <source>
        <dbReference type="ARBA" id="ARBA00006375"/>
    </source>
</evidence>
<dbReference type="PANTHER" id="PTHR45683">
    <property type="entry name" value="MITOCHONDRIAL NICOTINAMIDE ADENINE DINUCLEOTIDE TRANSPORTER 1-RELATED-RELATED"/>
    <property type="match status" value="1"/>
</dbReference>
<dbReference type="AlphaFoldDB" id="A0A6L2JR55"/>
<dbReference type="SUPFAM" id="SSF53098">
    <property type="entry name" value="Ribonuclease H-like"/>
    <property type="match status" value="1"/>
</dbReference>
<evidence type="ECO:0000256" key="4">
    <source>
        <dbReference type="ARBA" id="ARBA00022692"/>
    </source>
</evidence>
<evidence type="ECO:0000256" key="1">
    <source>
        <dbReference type="ARBA" id="ARBA00004141"/>
    </source>
</evidence>
<feature type="transmembrane region" description="Helical" evidence="9">
    <location>
        <begin position="705"/>
        <end position="728"/>
    </location>
</feature>
<dbReference type="Pfam" id="PF00153">
    <property type="entry name" value="Mito_carr"/>
    <property type="match status" value="3"/>
</dbReference>
<evidence type="ECO:0000259" key="11">
    <source>
        <dbReference type="Pfam" id="PF17921"/>
    </source>
</evidence>
<dbReference type="InterPro" id="IPR041588">
    <property type="entry name" value="Integrase_H2C2"/>
</dbReference>
<feature type="transmembrane region" description="Helical" evidence="9">
    <location>
        <begin position="594"/>
        <end position="613"/>
    </location>
</feature>
<dbReference type="InterPro" id="IPR018108">
    <property type="entry name" value="MCP_transmembrane"/>
</dbReference>
<dbReference type="InterPro" id="IPR023395">
    <property type="entry name" value="MCP_dom_sf"/>
</dbReference>
<dbReference type="GO" id="GO:0003676">
    <property type="term" value="F:nucleic acid binding"/>
    <property type="evidence" value="ECO:0007669"/>
    <property type="project" value="InterPro"/>
</dbReference>
<reference evidence="13" key="1">
    <citation type="journal article" date="2019" name="Sci. Rep.">
        <title>Draft genome of Tanacetum cinerariifolium, the natural source of mosquito coil.</title>
        <authorList>
            <person name="Yamashiro T."/>
            <person name="Shiraishi A."/>
            <person name="Satake H."/>
            <person name="Nakayama K."/>
        </authorList>
    </citation>
    <scope>NUCLEOTIDE SEQUENCE</scope>
</reference>
<evidence type="ECO:0000256" key="7">
    <source>
        <dbReference type="ARBA" id="ARBA00023136"/>
    </source>
</evidence>
<dbReference type="InterPro" id="IPR044712">
    <property type="entry name" value="SLC25A32-like"/>
</dbReference>
<feature type="domain" description="Chromo" evidence="10">
    <location>
        <begin position="414"/>
        <end position="459"/>
    </location>
</feature>
<dbReference type="Pfam" id="PF17921">
    <property type="entry name" value="Integrase_H2C2"/>
    <property type="match status" value="1"/>
</dbReference>
<evidence type="ECO:0000256" key="9">
    <source>
        <dbReference type="SAM" id="Phobius"/>
    </source>
</evidence>
<name>A0A6L2JR55_TANCI</name>
<feature type="domain" description="Tf2-1-like SH3-like" evidence="12">
    <location>
        <begin position="340"/>
        <end position="390"/>
    </location>
</feature>
<protein>
    <submittedName>
        <fullName evidence="13">Peroxisomal nicotinamide adenine dinucleotide carrier</fullName>
    </submittedName>
</protein>
<evidence type="ECO:0000313" key="13">
    <source>
        <dbReference type="EMBL" id="GEU39169.1"/>
    </source>
</evidence>
<dbReference type="InterPro" id="IPR036397">
    <property type="entry name" value="RNaseH_sf"/>
</dbReference>
<dbReference type="Gene3D" id="3.30.420.10">
    <property type="entry name" value="Ribonuclease H-like superfamily/Ribonuclease H"/>
    <property type="match status" value="2"/>
</dbReference>
<comment type="caution">
    <text evidence="13">The sequence shown here is derived from an EMBL/GenBank/DDBJ whole genome shotgun (WGS) entry which is preliminary data.</text>
</comment>
<evidence type="ECO:0000259" key="12">
    <source>
        <dbReference type="Pfam" id="PF24626"/>
    </source>
</evidence>
<feature type="domain" description="Integrase zinc-binding" evidence="11">
    <location>
        <begin position="128"/>
        <end position="181"/>
    </location>
</feature>
<keyword evidence="5" id="KW-0677">Repeat</keyword>
<dbReference type="CDD" id="cd00024">
    <property type="entry name" value="CD_CSD"/>
    <property type="match status" value="1"/>
</dbReference>
<dbReference type="GO" id="GO:0055085">
    <property type="term" value="P:transmembrane transport"/>
    <property type="evidence" value="ECO:0007669"/>
    <property type="project" value="InterPro"/>
</dbReference>
<dbReference type="GO" id="GO:0006862">
    <property type="term" value="P:nucleotide transport"/>
    <property type="evidence" value="ECO:0007669"/>
    <property type="project" value="InterPro"/>
</dbReference>
<sequence length="813" mass="92983">MRQRRWLELLRDYDVNIQYHPGKANVVADALSRKNSGTMTCLKIQPEIIKDLELMKVELVVHGSVGYIASLKIEPNLLLQIKEAQKEDGELWSVVQNMKKGKQEEFRVDEHGVIWYDNRLCVPDVSFLRETVLSEAHSSPFFIHPGSTKMYRDLKHNFWWNGMKQDMARFVAKCLTCQQVKIEHQRASGLLQPLDIPTWKWDQISMDFVTGLPRTFKKNDAIWVVVDRLTKSAHFLPIQQGYSVSKLAEIFQQEIIRLHDGQTERTIQTLEDMLRSYALEWTGNWDEYLCLVEFAYNNSWHASIKGAPFEFLYGRKCRALIYWNEVEERVIEVSPCRGVRRFGLKGKLSPRFIGPFKILDRVGEVSYRLALPPQLSHVHNVFHVSLLRGYNYHPYHVVKYPFDKIREDLSFAEEPEAILDHQERVMRKKTIPLVKILWKNHPEREATWENEEMMRTEYPHFFSRIDPPFLSINPNQQERERDKLNMSDALINGLSGAGGGIIAQLITYPLQTVNTRQQTDRDPKKRMNKAGTVEQMLQVVQQEGWGRLYSGLAPSLVGTACSQGVYYYFYQIFRSKAEATALRRKKEGAGDGSVGMLSSLMVAAMSGCVNVLLTNPIWVVVTRMQTHTKKSPTDPIVSGIEPPPFATSNAVQEVFGEAGILGFWKGVFPTLVMVSNPSIQFMLYETLLKKLKQRRALSNSNKGVTALEIFLLGALAKLGATVVTYPLLVVKSRLQARQAIGLDKKHQYEGTLDAILKMIRYEGLHGFYKGMNTKIVQSVLAAAVLFMVKEELVNGVRWMLLKDAAKVVKSKSP</sequence>
<evidence type="ECO:0000256" key="3">
    <source>
        <dbReference type="ARBA" id="ARBA00022448"/>
    </source>
</evidence>
<evidence type="ECO:0000256" key="5">
    <source>
        <dbReference type="ARBA" id="ARBA00022737"/>
    </source>
</evidence>
<dbReference type="SUPFAM" id="SSF54160">
    <property type="entry name" value="Chromo domain-like"/>
    <property type="match status" value="1"/>
</dbReference>
<keyword evidence="6 9" id="KW-1133">Transmembrane helix</keyword>
<dbReference type="Gene3D" id="1.10.340.70">
    <property type="match status" value="1"/>
</dbReference>
<dbReference type="Gene3D" id="1.50.40.10">
    <property type="entry name" value="Mitochondrial carrier domain"/>
    <property type="match status" value="1"/>
</dbReference>
<comment type="similarity">
    <text evidence="2">Belongs to the mitochondrial carrier (TC 2.A.29) family.</text>
</comment>
<evidence type="ECO:0000256" key="6">
    <source>
        <dbReference type="ARBA" id="ARBA00022989"/>
    </source>
</evidence>